<dbReference type="PROSITE" id="PS51186">
    <property type="entry name" value="GNAT"/>
    <property type="match status" value="1"/>
</dbReference>
<dbReference type="Pfam" id="PF00583">
    <property type="entry name" value="Acetyltransf_1"/>
    <property type="match status" value="1"/>
</dbReference>
<sequence length="282" mass="30730">MPPLRPSSDDPWRRSLVAERDGVAVGTATIALAAVTDTYFCEVHVTEPLRRQGIGTELYRAACTAAARPLPVIGRAMGSQPLRRQFAESIGCEVAVHCPEPWADPTTEPWRRWIDEHPVPAGYRVAPVREHDPAAVEAAWSSYFTWSHTPFGDVRTERLPQAWLRYSAGLDRDLSMVASDAHGQPVALSLVSPDVWDGRTLVVSETVQRDQPAGTTLLQAVVAASLRVLGQRGTRLVELEGHSTDTHSPELVASLPPHEADPMDLLRLRRLPGTPAAVGAGR</sequence>
<evidence type="ECO:0000313" key="2">
    <source>
        <dbReference type="EMBL" id="SDD20661.1"/>
    </source>
</evidence>
<dbReference type="AlphaFoldDB" id="A0A1G6SVB6"/>
<gene>
    <name evidence="2" type="ORF">SAMN04489747_0437</name>
</gene>
<dbReference type="GO" id="GO:0016747">
    <property type="term" value="F:acyltransferase activity, transferring groups other than amino-acyl groups"/>
    <property type="evidence" value="ECO:0007669"/>
    <property type="project" value="InterPro"/>
</dbReference>
<proteinExistence type="predicted"/>
<accession>A0A1G6SVB6</accession>
<organism evidence="2 3">
    <name type="scientific">Auraticoccus monumenti</name>
    <dbReference type="NCBI Taxonomy" id="675864"/>
    <lineage>
        <taxon>Bacteria</taxon>
        <taxon>Bacillati</taxon>
        <taxon>Actinomycetota</taxon>
        <taxon>Actinomycetes</taxon>
        <taxon>Propionibacteriales</taxon>
        <taxon>Propionibacteriaceae</taxon>
        <taxon>Auraticoccus</taxon>
    </lineage>
</organism>
<dbReference type="EMBL" id="LT629688">
    <property type="protein sequence ID" value="SDD20661.1"/>
    <property type="molecule type" value="Genomic_DNA"/>
</dbReference>
<evidence type="ECO:0000259" key="1">
    <source>
        <dbReference type="PROSITE" id="PS51186"/>
    </source>
</evidence>
<dbReference type="STRING" id="675864.SAMN04489747_0437"/>
<reference evidence="2 3" key="1">
    <citation type="submission" date="2016-10" db="EMBL/GenBank/DDBJ databases">
        <authorList>
            <person name="de Groot N.N."/>
        </authorList>
    </citation>
    <scope>NUCLEOTIDE SEQUENCE [LARGE SCALE GENOMIC DNA]</scope>
    <source>
        <strain evidence="2 3">MON 2.2</strain>
    </source>
</reference>
<name>A0A1G6SVB6_9ACTN</name>
<dbReference type="Gene3D" id="3.40.630.30">
    <property type="match status" value="1"/>
</dbReference>
<dbReference type="InterPro" id="IPR016181">
    <property type="entry name" value="Acyl_CoA_acyltransferase"/>
</dbReference>
<protein>
    <submittedName>
        <fullName evidence="2">Acetyltransferase (GNAT) family protein</fullName>
    </submittedName>
</protein>
<feature type="domain" description="N-acetyltransferase" evidence="1">
    <location>
        <begin position="1"/>
        <end position="115"/>
    </location>
</feature>
<dbReference type="CDD" id="cd04301">
    <property type="entry name" value="NAT_SF"/>
    <property type="match status" value="1"/>
</dbReference>
<dbReference type="SUPFAM" id="SSF55729">
    <property type="entry name" value="Acyl-CoA N-acyltransferases (Nat)"/>
    <property type="match status" value="1"/>
</dbReference>
<dbReference type="Proteomes" id="UP000198546">
    <property type="component" value="Chromosome i"/>
</dbReference>
<dbReference type="InterPro" id="IPR000182">
    <property type="entry name" value="GNAT_dom"/>
</dbReference>
<keyword evidence="2" id="KW-0808">Transferase</keyword>
<evidence type="ECO:0000313" key="3">
    <source>
        <dbReference type="Proteomes" id="UP000198546"/>
    </source>
</evidence>
<keyword evidence="3" id="KW-1185">Reference proteome</keyword>